<proteinExistence type="predicted"/>
<name>A0ABS0WVQ2_9FLAO</name>
<keyword evidence="4" id="KW-1185">Reference proteome</keyword>
<evidence type="ECO:0000256" key="1">
    <source>
        <dbReference type="SAM" id="SignalP"/>
    </source>
</evidence>
<evidence type="ECO:0000313" key="4">
    <source>
        <dbReference type="Proteomes" id="UP000623301"/>
    </source>
</evidence>
<feature type="domain" description="PKD" evidence="2">
    <location>
        <begin position="51"/>
        <end position="90"/>
    </location>
</feature>
<dbReference type="PROSITE" id="PS51257">
    <property type="entry name" value="PROKAR_LIPOPROTEIN"/>
    <property type="match status" value="1"/>
</dbReference>
<evidence type="ECO:0000313" key="3">
    <source>
        <dbReference type="EMBL" id="MBJ2176051.1"/>
    </source>
</evidence>
<dbReference type="RefSeq" id="WP_198842683.1">
    <property type="nucleotide sequence ID" value="NZ_JAEHFJ010000011.1"/>
</dbReference>
<reference evidence="3 4" key="1">
    <citation type="submission" date="2020-12" db="EMBL/GenBank/DDBJ databases">
        <title>Aureibaculum luteum sp. nov. and Aureibaculum flavum sp. nov., novel members of the family Flavobacteriaceae isolated from Antarctic intertidal sediments.</title>
        <authorList>
            <person name="He X."/>
            <person name="Zhang X."/>
        </authorList>
    </citation>
    <scope>NUCLEOTIDE SEQUENCE [LARGE SCALE GENOMIC DNA]</scope>
    <source>
        <strain evidence="3 4">A20</strain>
    </source>
</reference>
<feature type="chain" id="PRO_5046502036" evidence="1">
    <location>
        <begin position="24"/>
        <end position="251"/>
    </location>
</feature>
<protein>
    <submittedName>
        <fullName evidence="3">PKD domain-containing protein</fullName>
    </submittedName>
</protein>
<dbReference type="Pfam" id="PF18911">
    <property type="entry name" value="PKD_4"/>
    <property type="match status" value="1"/>
</dbReference>
<keyword evidence="1" id="KW-0732">Signal</keyword>
<dbReference type="CDD" id="cd00146">
    <property type="entry name" value="PKD"/>
    <property type="match status" value="1"/>
</dbReference>
<sequence>MKKIVIKVILACLLIAIVSCDQYEDYNVNVDNPTAVIDIESQDGYNVKFTNDSKDSKSYLWDFGDGNTSTEKDPDYKYEIPGEWTVHFSAFSEGYFKASIDSLSLFIEGTTGSASAFVGEYSGTSAGSDGSSKTDFTTTTTLVSGENAVMFGNLLKSNRNLYESWGYNTFDGTDDYAKIVFEENGVIDIPLQFMYVIDGFGYHDSVYIRGRGRYNADTGSLALEYIELFEGDGLDWDGTTITEKVLIARKD</sequence>
<evidence type="ECO:0000259" key="2">
    <source>
        <dbReference type="PROSITE" id="PS50093"/>
    </source>
</evidence>
<dbReference type="Gene3D" id="2.60.40.10">
    <property type="entry name" value="Immunoglobulins"/>
    <property type="match status" value="1"/>
</dbReference>
<accession>A0ABS0WVQ2</accession>
<comment type="caution">
    <text evidence="3">The sequence shown here is derived from an EMBL/GenBank/DDBJ whole genome shotgun (WGS) entry which is preliminary data.</text>
</comment>
<dbReference type="EMBL" id="JAEHFJ010000011">
    <property type="protein sequence ID" value="MBJ2176051.1"/>
    <property type="molecule type" value="Genomic_DNA"/>
</dbReference>
<dbReference type="Proteomes" id="UP000623301">
    <property type="component" value="Unassembled WGS sequence"/>
</dbReference>
<dbReference type="PROSITE" id="PS50093">
    <property type="entry name" value="PKD"/>
    <property type="match status" value="1"/>
</dbReference>
<dbReference type="InterPro" id="IPR013783">
    <property type="entry name" value="Ig-like_fold"/>
</dbReference>
<feature type="signal peptide" evidence="1">
    <location>
        <begin position="1"/>
        <end position="23"/>
    </location>
</feature>
<dbReference type="InterPro" id="IPR000601">
    <property type="entry name" value="PKD_dom"/>
</dbReference>
<gene>
    <name evidence="3" type="ORF">JBL43_17490</name>
</gene>
<dbReference type="InterPro" id="IPR035986">
    <property type="entry name" value="PKD_dom_sf"/>
</dbReference>
<organism evidence="3 4">
    <name type="scientific">Aureibaculum flavum</name>
    <dbReference type="NCBI Taxonomy" id="2795986"/>
    <lineage>
        <taxon>Bacteria</taxon>
        <taxon>Pseudomonadati</taxon>
        <taxon>Bacteroidota</taxon>
        <taxon>Flavobacteriia</taxon>
        <taxon>Flavobacteriales</taxon>
        <taxon>Flavobacteriaceae</taxon>
        <taxon>Aureibaculum</taxon>
    </lineage>
</organism>
<dbReference type="SUPFAM" id="SSF49299">
    <property type="entry name" value="PKD domain"/>
    <property type="match status" value="1"/>
</dbReference>